<feature type="compositionally biased region" description="Basic residues" evidence="8">
    <location>
        <begin position="255"/>
        <end position="266"/>
    </location>
</feature>
<feature type="region of interest" description="Disordered" evidence="8">
    <location>
        <begin position="711"/>
        <end position="889"/>
    </location>
</feature>
<feature type="compositionally biased region" description="Pro residues" evidence="8">
    <location>
        <begin position="81"/>
        <end position="91"/>
    </location>
</feature>
<dbReference type="Gene3D" id="3.30.60.190">
    <property type="match status" value="1"/>
</dbReference>
<dbReference type="Proteomes" id="UP000007494">
    <property type="component" value="Chromosome III"/>
</dbReference>
<feature type="compositionally biased region" description="Basic and acidic residues" evidence="8">
    <location>
        <begin position="453"/>
        <end position="467"/>
    </location>
</feature>
<evidence type="ECO:0000256" key="7">
    <source>
        <dbReference type="PROSITE-ProRule" id="PRU00453"/>
    </source>
</evidence>
<evidence type="ECO:0000313" key="11">
    <source>
        <dbReference type="EMBL" id="CEL64880.1"/>
    </source>
</evidence>
<feature type="region of interest" description="Disordered" evidence="8">
    <location>
        <begin position="66"/>
        <end position="160"/>
    </location>
</feature>
<dbReference type="eggNOG" id="ENOG502RUCY">
    <property type="taxonomic scope" value="Eukaryota"/>
</dbReference>
<evidence type="ECO:0000256" key="3">
    <source>
        <dbReference type="ARBA" id="ARBA00022771"/>
    </source>
</evidence>
<feature type="compositionally biased region" description="Low complexity" evidence="8">
    <location>
        <begin position="775"/>
        <end position="792"/>
    </location>
</feature>
<accession>F0V950</accession>
<evidence type="ECO:0000256" key="4">
    <source>
        <dbReference type="ARBA" id="ARBA00022833"/>
    </source>
</evidence>
<reference evidence="12" key="3">
    <citation type="journal article" date="2012" name="PLoS Pathog.">
        <title>Comparative genomics of the apicomplexan parasites Toxoplasma gondii and Neospora caninum: Coccidia differing in host range and transmission strategy.</title>
        <authorList>
            <person name="Reid A.J."/>
            <person name="Vermont S.J."/>
            <person name="Cotton J.A."/>
            <person name="Harris D."/>
            <person name="Hill-Cawthorne G.A."/>
            <person name="Konen-Waisman S."/>
            <person name="Latham S.M."/>
            <person name="Mourier T."/>
            <person name="Norton R."/>
            <person name="Quail M.A."/>
            <person name="Sanders M."/>
            <person name="Shanmugam D."/>
            <person name="Sohal A."/>
            <person name="Wasmuth J.D."/>
            <person name="Brunk B."/>
            <person name="Grigg M.E."/>
            <person name="Howard J.C."/>
            <person name="Parkinson J."/>
            <person name="Roos D.S."/>
            <person name="Trees A.J."/>
            <person name="Berriman M."/>
            <person name="Pain A."/>
            <person name="Wastling J.M."/>
        </authorList>
    </citation>
    <scope>NUCLEOTIDE SEQUENCE [LARGE SCALE GENOMIC DNA]</scope>
    <source>
        <strain evidence="12">Liverpool</strain>
    </source>
</reference>
<feature type="domain" description="HIT-type" evidence="9">
    <location>
        <begin position="35"/>
        <end position="70"/>
    </location>
</feature>
<feature type="compositionally biased region" description="Basic residues" evidence="8">
    <location>
        <begin position="764"/>
        <end position="774"/>
    </location>
</feature>
<feature type="compositionally biased region" description="Basic and acidic residues" evidence="8">
    <location>
        <begin position="343"/>
        <end position="380"/>
    </location>
</feature>
<evidence type="ECO:0000313" key="12">
    <source>
        <dbReference type="Proteomes" id="UP000007494"/>
    </source>
</evidence>
<dbReference type="GO" id="GO:0000492">
    <property type="term" value="P:box C/D snoRNP assembly"/>
    <property type="evidence" value="ECO:0007669"/>
    <property type="project" value="TreeGrafter"/>
</dbReference>
<dbReference type="RefSeq" id="XP_003880309.1">
    <property type="nucleotide sequence ID" value="XM_003880260.1"/>
</dbReference>
<comment type="function">
    <text evidence="5">Required for box C/D snoRNAs accumulation involved in snoRNA processing, snoRNA transport to the nucleolus and ribosome biogenesis.</text>
</comment>
<feature type="compositionally biased region" description="Basic and acidic residues" evidence="8">
    <location>
        <begin position="732"/>
        <end position="741"/>
    </location>
</feature>
<dbReference type="OMA" id="CYKAHEK"/>
<dbReference type="GeneID" id="13441301"/>
<feature type="region of interest" description="Disordered" evidence="8">
    <location>
        <begin position="281"/>
        <end position="300"/>
    </location>
</feature>
<evidence type="ECO:0000256" key="5">
    <source>
        <dbReference type="ARBA" id="ARBA00049598"/>
    </source>
</evidence>
<keyword evidence="12" id="KW-1185">Reference proteome</keyword>
<keyword evidence="2" id="KW-0479">Metal-binding</keyword>
<evidence type="ECO:0000259" key="9">
    <source>
        <dbReference type="PROSITE" id="PS51083"/>
    </source>
</evidence>
<feature type="compositionally biased region" description="Basic residues" evidence="8">
    <location>
        <begin position="865"/>
        <end position="875"/>
    </location>
</feature>
<keyword evidence="4" id="KW-0862">Zinc</keyword>
<dbReference type="EMBL" id="FR823383">
    <property type="protein sequence ID" value="CBZ50275.1"/>
    <property type="molecule type" value="Genomic_DNA"/>
</dbReference>
<reference evidence="10" key="1">
    <citation type="submission" date="2011-02" db="EMBL/GenBank/DDBJ databases">
        <authorList>
            <person name="Aslett M."/>
        </authorList>
    </citation>
    <scope>NUCLEOTIDE SEQUENCE</scope>
    <source>
        <strain evidence="10">Liverpool</strain>
    </source>
</reference>
<dbReference type="CDD" id="cd23024">
    <property type="entry name" value="zf-HIT_ZNHIT2-3"/>
    <property type="match status" value="1"/>
</dbReference>
<feature type="region of interest" description="Disordered" evidence="8">
    <location>
        <begin position="453"/>
        <end position="520"/>
    </location>
</feature>
<dbReference type="InParanoid" id="F0V950"/>
<evidence type="ECO:0000256" key="2">
    <source>
        <dbReference type="ARBA" id="ARBA00022723"/>
    </source>
</evidence>
<dbReference type="Pfam" id="PF04438">
    <property type="entry name" value="zf-HIT"/>
    <property type="match status" value="1"/>
</dbReference>
<dbReference type="PANTHER" id="PTHR13483">
    <property type="entry name" value="BOX C_D SNORNA PROTEIN 1-RELATED"/>
    <property type="match status" value="1"/>
</dbReference>
<feature type="region of interest" description="Disordered" evidence="8">
    <location>
        <begin position="1"/>
        <end position="29"/>
    </location>
</feature>
<feature type="compositionally biased region" description="Acidic residues" evidence="8">
    <location>
        <begin position="672"/>
        <end position="692"/>
    </location>
</feature>
<dbReference type="GO" id="GO:0048254">
    <property type="term" value="P:snoRNA localization"/>
    <property type="evidence" value="ECO:0007669"/>
    <property type="project" value="TreeGrafter"/>
</dbReference>
<dbReference type="SUPFAM" id="SSF144232">
    <property type="entry name" value="HIT/MYND zinc finger-like"/>
    <property type="match status" value="1"/>
</dbReference>
<dbReference type="VEuPathDB" id="ToxoDB:NCLIV_007490"/>
<evidence type="ECO:0000256" key="6">
    <source>
        <dbReference type="ARBA" id="ARBA00049654"/>
    </source>
</evidence>
<reference evidence="11" key="4">
    <citation type="journal article" date="2015" name="PLoS ONE">
        <title>Comprehensive Evaluation of Toxoplasma gondii VEG and Neospora caninum LIV Genomes with Tachyzoite Stage Transcriptome and Proteome Defines Novel Transcript Features.</title>
        <authorList>
            <person name="Ramaprasad A."/>
            <person name="Mourier T."/>
            <person name="Naeem R."/>
            <person name="Malas T.B."/>
            <person name="Moussa E."/>
            <person name="Panigrahi A."/>
            <person name="Vermont S.J."/>
            <person name="Otto T.D."/>
            <person name="Wastling J."/>
            <person name="Pain A."/>
        </authorList>
    </citation>
    <scope>NUCLEOTIDE SEQUENCE</scope>
    <source>
        <strain evidence="11">Liverpool</strain>
    </source>
</reference>
<feature type="compositionally biased region" description="Pro residues" evidence="8">
    <location>
        <begin position="798"/>
        <end position="811"/>
    </location>
</feature>
<dbReference type="GO" id="GO:0008270">
    <property type="term" value="F:zinc ion binding"/>
    <property type="evidence" value="ECO:0007669"/>
    <property type="project" value="UniProtKB-UniRule"/>
</dbReference>
<feature type="region of interest" description="Disordered" evidence="8">
    <location>
        <begin position="616"/>
        <end position="698"/>
    </location>
</feature>
<dbReference type="Pfam" id="PF25790">
    <property type="entry name" value="BCD1"/>
    <property type="match status" value="1"/>
</dbReference>
<evidence type="ECO:0000256" key="8">
    <source>
        <dbReference type="SAM" id="MobiDB-lite"/>
    </source>
</evidence>
<proteinExistence type="inferred from homology"/>
<feature type="compositionally biased region" description="Basic and acidic residues" evidence="8">
    <location>
        <begin position="315"/>
        <end position="335"/>
    </location>
</feature>
<organism evidence="10 12">
    <name type="scientific">Neospora caninum (strain Liverpool)</name>
    <dbReference type="NCBI Taxonomy" id="572307"/>
    <lineage>
        <taxon>Eukaryota</taxon>
        <taxon>Sar</taxon>
        <taxon>Alveolata</taxon>
        <taxon>Apicomplexa</taxon>
        <taxon>Conoidasida</taxon>
        <taxon>Coccidia</taxon>
        <taxon>Eucoccidiorida</taxon>
        <taxon>Eimeriorina</taxon>
        <taxon>Sarcocystidae</taxon>
        <taxon>Neospora</taxon>
    </lineage>
</organism>
<dbReference type="AlphaFoldDB" id="F0V950"/>
<feature type="region of interest" description="Disordered" evidence="8">
    <location>
        <begin position="255"/>
        <end position="275"/>
    </location>
</feature>
<dbReference type="OrthoDB" id="18412at2759"/>
<dbReference type="GO" id="GO:0000463">
    <property type="term" value="P:maturation of LSU-rRNA from tricistronic rRNA transcript (SSU-rRNA, 5.8S rRNA, LSU-rRNA)"/>
    <property type="evidence" value="ECO:0007669"/>
    <property type="project" value="TreeGrafter"/>
</dbReference>
<dbReference type="PROSITE" id="PS51083">
    <property type="entry name" value="ZF_HIT"/>
    <property type="match status" value="1"/>
</dbReference>
<dbReference type="EMBL" id="LN714477">
    <property type="protein sequence ID" value="CEL64880.1"/>
    <property type="molecule type" value="Genomic_DNA"/>
</dbReference>
<protein>
    <submittedName>
        <fullName evidence="11">HIT zinc finger domain-containing protein,putative</fullName>
    </submittedName>
    <submittedName>
        <fullName evidence="10">Putative HIT zinc finger domain-containing protein</fullName>
    </submittedName>
</protein>
<feature type="region of interest" description="Disordered" evidence="8">
    <location>
        <begin position="545"/>
        <end position="568"/>
    </location>
</feature>
<keyword evidence="3 7" id="KW-0863">Zinc-finger</keyword>
<evidence type="ECO:0000313" key="10">
    <source>
        <dbReference type="EMBL" id="CBZ50275.1"/>
    </source>
</evidence>
<feature type="compositionally biased region" description="Low complexity" evidence="8">
    <location>
        <begin position="719"/>
        <end position="731"/>
    </location>
</feature>
<keyword evidence="1" id="KW-0597">Phosphoprotein</keyword>
<dbReference type="InterPro" id="IPR051639">
    <property type="entry name" value="BCD1"/>
</dbReference>
<feature type="compositionally biased region" description="Low complexity" evidence="8">
    <location>
        <begin position="145"/>
        <end position="160"/>
    </location>
</feature>
<name>F0V950_NEOCL</name>
<dbReference type="GO" id="GO:0005634">
    <property type="term" value="C:nucleus"/>
    <property type="evidence" value="ECO:0007669"/>
    <property type="project" value="TreeGrafter"/>
</dbReference>
<evidence type="ECO:0000256" key="1">
    <source>
        <dbReference type="ARBA" id="ARBA00022553"/>
    </source>
</evidence>
<feature type="region of interest" description="Disordered" evidence="8">
    <location>
        <begin position="309"/>
        <end position="408"/>
    </location>
</feature>
<comment type="similarity">
    <text evidence="6">Belongs to the BCD1 family.</text>
</comment>
<dbReference type="InterPro" id="IPR007529">
    <property type="entry name" value="Znf_HIT"/>
</dbReference>
<dbReference type="InterPro" id="IPR057721">
    <property type="entry name" value="BCD1_alpha/beta"/>
</dbReference>
<gene>
    <name evidence="11" type="ORF">BN1204_007490</name>
    <name evidence="10" type="ORF">NCLIV_007490</name>
</gene>
<dbReference type="GO" id="GO:0070761">
    <property type="term" value="C:pre-snoRNP complex"/>
    <property type="evidence" value="ECO:0007669"/>
    <property type="project" value="TreeGrafter"/>
</dbReference>
<reference evidence="10" key="2">
    <citation type="submission" date="2011-03" db="EMBL/GenBank/DDBJ databases">
        <title>Comparative genomics and transcriptomics of Neospora caninum and Toxoplasma gondii.</title>
        <authorList>
            <person name="Reid A.J."/>
            <person name="Sohal A."/>
            <person name="Harris D."/>
            <person name="Quail M."/>
            <person name="Sanders M."/>
            <person name="Berriman M."/>
            <person name="Wastling J.M."/>
            <person name="Pain A."/>
        </authorList>
    </citation>
    <scope>NUCLEOTIDE SEQUENCE</scope>
    <source>
        <strain evidence="10">Liverpool</strain>
    </source>
</reference>
<dbReference type="PANTHER" id="PTHR13483:SF3">
    <property type="entry name" value="BOX C_D SNORNA PROTEIN 1"/>
    <property type="match status" value="1"/>
</dbReference>
<sequence>MGDGENPQAGRTPSLAAGESPAASGVYTGPPERRCVVCQVKEGIYRCARCLRRTCSLGCYKAHEKRPREHRDVFHSSSPSSPAPPPPPPAASPASPSARPEGDNSAGGSSAPQAEPATASVERLNVGAAATQSSTAPTGESDLRASPPSGAHAAPSSLSASSLASSGGCPLVRSRVDFVALRDFDENFLLRDFRLVEEAARVVEAAARHWRCEAEECAQRNRKRRSVHPQHLRALCVSRGIRFLFCPPNFSRRKSNTTRVVQRQRAKPTPPLAPEAREAKLGEAQKADQASAQAPKAETETALLAQQEATNLSEHVSEERETHAATRGGVDKTGEEGAVGEEGGAREQGGAREEEGDEHEMREARGTLGDGSDREGDAAAKRAPVSVASDSASETLAKPANSSHAKKDENSAIEWRVVFHFRELAIHRVLPAVHEDLPIYQVLAQLLDMERTREAPGERKGELAKETEGEDGDPNEAPSTAGEKRKKRESTQEAVNQGKKRRTDTGFQDETEMTKASSSLASHLARQEELLLLLPCVGSSCLRSSSSSPMSCASSSPPSSPSSSSRSLIIPARKCDRGWSLREALTGTVVVEFPEFFVALPEELASFHCVQKAAAPPPPLFSPESPRSSGGSVGLAVSHSPSEAASPFGSAVDEFAPNAAGGVAGGHPGANEEAEEEEEEEEEEEDSEEDEEVVSHLQSLFPASFSTIFTENTPVPRLSDPSAVPSVSSHSPFDRTNRDGSRVSSSYGGRRGRRDRGSRATGNRGHHPGQKRRGSCGSSNSPSSFSSVATFSCHPASDSPPYPGAHPPPPGVHAAFSGVHTPGPKGGAAASASGQACFRGEQPGRVSVRQEGKHFSPQANPASRGQHRGGGRGKQGRGSWRGGRGFRRG</sequence>